<evidence type="ECO:0000313" key="2">
    <source>
        <dbReference type="Proteomes" id="UP001550853"/>
    </source>
</evidence>
<proteinExistence type="predicted"/>
<protein>
    <recommendedName>
        <fullName evidence="3">PD-(D/E)XK endonuclease-like domain-containing protein</fullName>
    </recommendedName>
</protein>
<keyword evidence="2" id="KW-1185">Reference proteome</keyword>
<evidence type="ECO:0008006" key="3">
    <source>
        <dbReference type="Google" id="ProtNLM"/>
    </source>
</evidence>
<dbReference type="RefSeq" id="WP_030285450.1">
    <property type="nucleotide sequence ID" value="NZ_JBEZVI010000028.1"/>
</dbReference>
<dbReference type="EMBL" id="JBEZVI010000028">
    <property type="protein sequence ID" value="MEU3713605.1"/>
    <property type="molecule type" value="Genomic_DNA"/>
</dbReference>
<organism evidence="1 2">
    <name type="scientific">Streptomyces catenulae</name>
    <dbReference type="NCBI Taxonomy" id="66875"/>
    <lineage>
        <taxon>Bacteria</taxon>
        <taxon>Bacillati</taxon>
        <taxon>Actinomycetota</taxon>
        <taxon>Actinomycetes</taxon>
        <taxon>Kitasatosporales</taxon>
        <taxon>Streptomycetaceae</taxon>
        <taxon>Streptomyces</taxon>
    </lineage>
</organism>
<evidence type="ECO:0000313" key="1">
    <source>
        <dbReference type="EMBL" id="MEU3713605.1"/>
    </source>
</evidence>
<comment type="caution">
    <text evidence="1">The sequence shown here is derived from an EMBL/GenBank/DDBJ whole genome shotgun (WGS) entry which is preliminary data.</text>
</comment>
<sequence>MGQIRTISRSGSRFYFDPEKPDLKVPGVTSVLSMLPKPFLAFWNARMVAELAVDSLPFVRQMAERDRQGAVDYLKGAARRYTKRRADLGSDAHDLFERMIRGEALGRVHPDLEPYRDHFAEFLEAVNPELVRAEDVAWSDQYAYAGSFDAILNVWLDEEGELTPDRSGTRHTVIVDWKTSRSIYPDVALQMAAYAHADRIIDPQGVSAAMPEFDGACVLHITDETWTFQPVRIDEEIFRVFLTLLRVLDWDRELSKKVIGRVIAQATDQLVTGTQRRAK</sequence>
<gene>
    <name evidence="1" type="ORF">AB0E61_26345</name>
</gene>
<dbReference type="Gene3D" id="3.90.320.10">
    <property type="match status" value="1"/>
</dbReference>
<name>A0ABV2Z6H1_9ACTN</name>
<dbReference type="Proteomes" id="UP001550853">
    <property type="component" value="Unassembled WGS sequence"/>
</dbReference>
<reference evidence="1 2" key="1">
    <citation type="submission" date="2024-06" db="EMBL/GenBank/DDBJ databases">
        <title>The Natural Products Discovery Center: Release of the First 8490 Sequenced Strains for Exploring Actinobacteria Biosynthetic Diversity.</title>
        <authorList>
            <person name="Kalkreuter E."/>
            <person name="Kautsar S.A."/>
            <person name="Yang D."/>
            <person name="Bader C.D."/>
            <person name="Teijaro C.N."/>
            <person name="Fluegel L."/>
            <person name="Davis C.M."/>
            <person name="Simpson J.R."/>
            <person name="Lauterbach L."/>
            <person name="Steele A.D."/>
            <person name="Gui C."/>
            <person name="Meng S."/>
            <person name="Li G."/>
            <person name="Viehrig K."/>
            <person name="Ye F."/>
            <person name="Su P."/>
            <person name="Kiefer A.F."/>
            <person name="Nichols A."/>
            <person name="Cepeda A.J."/>
            <person name="Yan W."/>
            <person name="Fan B."/>
            <person name="Jiang Y."/>
            <person name="Adhikari A."/>
            <person name="Zheng C.-J."/>
            <person name="Schuster L."/>
            <person name="Cowan T.M."/>
            <person name="Smanski M.J."/>
            <person name="Chevrette M.G."/>
            <person name="De Carvalho L.P.S."/>
            <person name="Shen B."/>
        </authorList>
    </citation>
    <scope>NUCLEOTIDE SEQUENCE [LARGE SCALE GENOMIC DNA]</scope>
    <source>
        <strain evidence="1 2">NPDC033039</strain>
    </source>
</reference>
<dbReference type="InterPro" id="IPR011604">
    <property type="entry name" value="PDDEXK-like_dom_sf"/>
</dbReference>
<accession>A0ABV2Z6H1</accession>